<gene>
    <name evidence="1" type="ORF">RDB_LOCUS114425</name>
</gene>
<organism evidence="1 2">
    <name type="scientific">Rhizoctonia solani</name>
    <dbReference type="NCBI Taxonomy" id="456999"/>
    <lineage>
        <taxon>Eukaryota</taxon>
        <taxon>Fungi</taxon>
        <taxon>Dikarya</taxon>
        <taxon>Basidiomycota</taxon>
        <taxon>Agaricomycotina</taxon>
        <taxon>Agaricomycetes</taxon>
        <taxon>Cantharellales</taxon>
        <taxon>Ceratobasidiaceae</taxon>
        <taxon>Rhizoctonia</taxon>
    </lineage>
</organism>
<name>A0A8H3H377_9AGAM</name>
<reference evidence="1" key="1">
    <citation type="submission" date="2021-01" db="EMBL/GenBank/DDBJ databases">
        <authorList>
            <person name="Kaushik A."/>
        </authorList>
    </citation>
    <scope>NUCLEOTIDE SEQUENCE</scope>
    <source>
        <strain evidence="1">AG2-2IIIB</strain>
    </source>
</reference>
<dbReference type="Proteomes" id="UP000663843">
    <property type="component" value="Unassembled WGS sequence"/>
</dbReference>
<evidence type="ECO:0000313" key="1">
    <source>
        <dbReference type="EMBL" id="CAE6478104.1"/>
    </source>
</evidence>
<protein>
    <submittedName>
        <fullName evidence="1">Uncharacterized protein</fullName>
    </submittedName>
</protein>
<dbReference type="EMBL" id="CAJMWT010003745">
    <property type="protein sequence ID" value="CAE6478104.1"/>
    <property type="molecule type" value="Genomic_DNA"/>
</dbReference>
<dbReference type="AlphaFoldDB" id="A0A8H3H377"/>
<comment type="caution">
    <text evidence="1">The sequence shown here is derived from an EMBL/GenBank/DDBJ whole genome shotgun (WGS) entry which is preliminary data.</text>
</comment>
<evidence type="ECO:0000313" key="2">
    <source>
        <dbReference type="Proteomes" id="UP000663843"/>
    </source>
</evidence>
<feature type="non-terminal residue" evidence="1">
    <location>
        <position position="1"/>
    </location>
</feature>
<accession>A0A8H3H377</accession>
<proteinExistence type="predicted"/>
<sequence length="58" mass="6485">ARNDEAPVSEAFIEQWLGYRVGLALGGLQPSVAWIYASLQEAKYIFSITPKPYPRTTN</sequence>